<sequence>MKKRLMLYVFLVLIAVVGLSSAALAGFLIQDDITIEAHTLSGDASAAEGLALTVYAQRNSYLTWDTTFPATAAFQAVTDFTYHPNGVSFSQDAYLHFSTASLNGATSTTLENLMEERNRWSDFLIEPIRELARELAPGEEKTEAVTVADYWEIYPLTLYLSLLNGSTYYDEGETSFLTNYFHIPVPAELTVDITVSLDEDGECVQATINPTGEESYSFCSAELVTEQGIYLGLYSCEPGETVDFSHIQGGYGIYRIPLPQEDDYALPVEDIENILPLSAEDVEAVSLLESPWDGIIEVFTVEQGTLRLRLLEEETCTVIEDYWLDADTLPTVVQTEDMLVLLFWEEDTQRFLAYAREDGQYRLWLDTELPLEAYYLSSINAAFDGSRLALAYPWGEYASVGTGLLVYDQSGLLYHGQYISSADSNLLQFFSPERPALQWAGH</sequence>
<dbReference type="Proteomes" id="UP000824258">
    <property type="component" value="Unassembled WGS sequence"/>
</dbReference>
<feature type="chain" id="PRO_5039094938" evidence="1">
    <location>
        <begin position="26"/>
        <end position="442"/>
    </location>
</feature>
<feature type="signal peptide" evidence="1">
    <location>
        <begin position="1"/>
        <end position="25"/>
    </location>
</feature>
<accession>A0A9D1D6S0</accession>
<proteinExistence type="predicted"/>
<evidence type="ECO:0000313" key="3">
    <source>
        <dbReference type="Proteomes" id="UP000824258"/>
    </source>
</evidence>
<name>A0A9D1D6S0_9FIRM</name>
<organism evidence="2 3">
    <name type="scientific">Candidatus Avoscillospira stercoripullorum</name>
    <dbReference type="NCBI Taxonomy" id="2840709"/>
    <lineage>
        <taxon>Bacteria</taxon>
        <taxon>Bacillati</taxon>
        <taxon>Bacillota</taxon>
        <taxon>Clostridia</taxon>
        <taxon>Eubacteriales</taxon>
        <taxon>Oscillospiraceae</taxon>
        <taxon>Oscillospiraceae incertae sedis</taxon>
        <taxon>Candidatus Avoscillospira</taxon>
    </lineage>
</organism>
<comment type="caution">
    <text evidence="2">The sequence shown here is derived from an EMBL/GenBank/DDBJ whole genome shotgun (WGS) entry which is preliminary data.</text>
</comment>
<gene>
    <name evidence="2" type="ORF">IAA70_00400</name>
</gene>
<protein>
    <submittedName>
        <fullName evidence="2">Uncharacterized protein</fullName>
    </submittedName>
</protein>
<reference evidence="2" key="1">
    <citation type="submission" date="2020-10" db="EMBL/GenBank/DDBJ databases">
        <authorList>
            <person name="Gilroy R."/>
        </authorList>
    </citation>
    <scope>NUCLEOTIDE SEQUENCE</scope>
    <source>
        <strain evidence="2">ChiHjej9B8-7071</strain>
    </source>
</reference>
<keyword evidence="1" id="KW-0732">Signal</keyword>
<evidence type="ECO:0000313" key="2">
    <source>
        <dbReference type="EMBL" id="HIR08843.1"/>
    </source>
</evidence>
<evidence type="ECO:0000256" key="1">
    <source>
        <dbReference type="SAM" id="SignalP"/>
    </source>
</evidence>
<dbReference type="EMBL" id="DVGD01000009">
    <property type="protein sequence ID" value="HIR08843.1"/>
    <property type="molecule type" value="Genomic_DNA"/>
</dbReference>
<dbReference type="AlphaFoldDB" id="A0A9D1D6S0"/>
<reference evidence="2" key="2">
    <citation type="journal article" date="2021" name="PeerJ">
        <title>Extensive microbial diversity within the chicken gut microbiome revealed by metagenomics and culture.</title>
        <authorList>
            <person name="Gilroy R."/>
            <person name="Ravi A."/>
            <person name="Getino M."/>
            <person name="Pursley I."/>
            <person name="Horton D.L."/>
            <person name="Alikhan N.F."/>
            <person name="Baker D."/>
            <person name="Gharbi K."/>
            <person name="Hall N."/>
            <person name="Watson M."/>
            <person name="Adriaenssens E.M."/>
            <person name="Foster-Nyarko E."/>
            <person name="Jarju S."/>
            <person name="Secka A."/>
            <person name="Antonio M."/>
            <person name="Oren A."/>
            <person name="Chaudhuri R.R."/>
            <person name="La Ragione R."/>
            <person name="Hildebrand F."/>
            <person name="Pallen M.J."/>
        </authorList>
    </citation>
    <scope>NUCLEOTIDE SEQUENCE</scope>
    <source>
        <strain evidence="2">ChiHjej9B8-7071</strain>
    </source>
</reference>